<evidence type="ECO:0000259" key="1">
    <source>
        <dbReference type="PROSITE" id="PS50943"/>
    </source>
</evidence>
<dbReference type="Pfam" id="PF01381">
    <property type="entry name" value="HTH_3"/>
    <property type="match status" value="1"/>
</dbReference>
<protein>
    <recommendedName>
        <fullName evidence="1">HTH cro/C1-type domain-containing protein</fullName>
    </recommendedName>
</protein>
<dbReference type="Gene3D" id="1.10.260.40">
    <property type="entry name" value="lambda repressor-like DNA-binding domains"/>
    <property type="match status" value="1"/>
</dbReference>
<name>A0A3B0SDQ0_9ZZZZ</name>
<organism evidence="2">
    <name type="scientific">hydrothermal vent metagenome</name>
    <dbReference type="NCBI Taxonomy" id="652676"/>
    <lineage>
        <taxon>unclassified sequences</taxon>
        <taxon>metagenomes</taxon>
        <taxon>ecological metagenomes</taxon>
    </lineage>
</organism>
<reference evidence="2" key="1">
    <citation type="submission" date="2018-06" db="EMBL/GenBank/DDBJ databases">
        <authorList>
            <person name="Zhirakovskaya E."/>
        </authorList>
    </citation>
    <scope>NUCLEOTIDE SEQUENCE</scope>
</reference>
<accession>A0A3B0SDQ0</accession>
<proteinExistence type="predicted"/>
<dbReference type="AlphaFoldDB" id="A0A3B0SDQ0"/>
<dbReference type="SUPFAM" id="SSF47413">
    <property type="entry name" value="lambda repressor-like DNA-binding domains"/>
    <property type="match status" value="1"/>
</dbReference>
<dbReference type="EMBL" id="UOEI01000387">
    <property type="protein sequence ID" value="VAW04175.1"/>
    <property type="molecule type" value="Genomic_DNA"/>
</dbReference>
<sequence>MSEGRSLDGYIEEYRASADEVEVKSFDGYTDAFRLANQILSARKHIGMTQVELASMSGIAQSEISRIERGIGNPTVETLSRVGRSLDLNLQLVHVSAASKGI</sequence>
<dbReference type="PROSITE" id="PS50943">
    <property type="entry name" value="HTH_CROC1"/>
    <property type="match status" value="1"/>
</dbReference>
<dbReference type="CDD" id="cd00093">
    <property type="entry name" value="HTH_XRE"/>
    <property type="match status" value="1"/>
</dbReference>
<gene>
    <name evidence="2" type="ORF">MNBD_ACTINO01-1618</name>
</gene>
<dbReference type="SMART" id="SM00530">
    <property type="entry name" value="HTH_XRE"/>
    <property type="match status" value="1"/>
</dbReference>
<dbReference type="InterPro" id="IPR010982">
    <property type="entry name" value="Lambda_DNA-bd_dom_sf"/>
</dbReference>
<dbReference type="InterPro" id="IPR001387">
    <property type="entry name" value="Cro/C1-type_HTH"/>
</dbReference>
<dbReference type="GO" id="GO:0003677">
    <property type="term" value="F:DNA binding"/>
    <property type="evidence" value="ECO:0007669"/>
    <property type="project" value="InterPro"/>
</dbReference>
<evidence type="ECO:0000313" key="2">
    <source>
        <dbReference type="EMBL" id="VAW04175.1"/>
    </source>
</evidence>
<feature type="domain" description="HTH cro/C1-type" evidence="1">
    <location>
        <begin position="39"/>
        <end position="93"/>
    </location>
</feature>